<dbReference type="Proteomes" id="UP001232063">
    <property type="component" value="Unassembled WGS sequence"/>
</dbReference>
<comment type="caution">
    <text evidence="1">The sequence shown here is derived from an EMBL/GenBank/DDBJ whole genome shotgun (WGS) entry which is preliminary data.</text>
</comment>
<name>A0AAE3R3Z6_9BACT</name>
<evidence type="ECO:0000313" key="1">
    <source>
        <dbReference type="EMBL" id="MDJ1501162.1"/>
    </source>
</evidence>
<dbReference type="RefSeq" id="WP_314510656.1">
    <property type="nucleotide sequence ID" value="NZ_JASJOU010000003.1"/>
</dbReference>
<sequence length="221" mass="26070">MYQQLKTQFLEIITPFLAGYGFNFEKSLSSHKVKFYSHIKENNTNRIRFEMRESVDLYIDINAIIINEEVGQIRKKFKEGVDLGNNYFTVAASISKIIPPTHILYRLKPYCISADVRFPLSKTVSEIEQLFIEVIFPFFDQYQTIPDLDKWFNQPILDGTYDFFRSATWNDSIQGLIVAKLNHNPQYERLYQLWLKNIHPDKKQEIDMIKAVKIFLDGLKV</sequence>
<protein>
    <submittedName>
        <fullName evidence="1">Uncharacterized protein</fullName>
    </submittedName>
</protein>
<reference evidence="1" key="1">
    <citation type="submission" date="2023-05" db="EMBL/GenBank/DDBJ databases">
        <authorList>
            <person name="Zhang X."/>
        </authorList>
    </citation>
    <scope>NUCLEOTIDE SEQUENCE</scope>
    <source>
        <strain evidence="1">BD1B2-1</strain>
    </source>
</reference>
<dbReference type="EMBL" id="JASJOU010000003">
    <property type="protein sequence ID" value="MDJ1501162.1"/>
    <property type="molecule type" value="Genomic_DNA"/>
</dbReference>
<keyword evidence="2" id="KW-1185">Reference proteome</keyword>
<accession>A0AAE3R3Z6</accession>
<evidence type="ECO:0000313" key="2">
    <source>
        <dbReference type="Proteomes" id="UP001232063"/>
    </source>
</evidence>
<organism evidence="1 2">
    <name type="scientific">Xanthocytophaga agilis</name>
    <dbReference type="NCBI Taxonomy" id="3048010"/>
    <lineage>
        <taxon>Bacteria</taxon>
        <taxon>Pseudomonadati</taxon>
        <taxon>Bacteroidota</taxon>
        <taxon>Cytophagia</taxon>
        <taxon>Cytophagales</taxon>
        <taxon>Rhodocytophagaceae</taxon>
        <taxon>Xanthocytophaga</taxon>
    </lineage>
</organism>
<dbReference type="AlphaFoldDB" id="A0AAE3R3Z6"/>
<proteinExistence type="predicted"/>
<gene>
    <name evidence="1" type="ORF">QNI22_10910</name>
</gene>